<dbReference type="GO" id="GO:0005524">
    <property type="term" value="F:ATP binding"/>
    <property type="evidence" value="ECO:0007669"/>
    <property type="project" value="UniProtKB-KW"/>
</dbReference>
<name>A0A3B1AMD1_9ZZZZ</name>
<dbReference type="InterPro" id="IPR014729">
    <property type="entry name" value="Rossmann-like_a/b/a_fold"/>
</dbReference>
<dbReference type="EC" id="6.3.2.1" evidence="3"/>
<dbReference type="InterPro" id="IPR042176">
    <property type="entry name" value="Pantoate_ligase_C"/>
</dbReference>
<comment type="catalytic activity">
    <reaction evidence="9">
        <text>(R)-pantoate + beta-alanine + ATP = (R)-pantothenate + AMP + diphosphate + H(+)</text>
        <dbReference type="Rhea" id="RHEA:10912"/>
        <dbReference type="ChEBI" id="CHEBI:15378"/>
        <dbReference type="ChEBI" id="CHEBI:15980"/>
        <dbReference type="ChEBI" id="CHEBI:29032"/>
        <dbReference type="ChEBI" id="CHEBI:30616"/>
        <dbReference type="ChEBI" id="CHEBI:33019"/>
        <dbReference type="ChEBI" id="CHEBI:57966"/>
        <dbReference type="ChEBI" id="CHEBI:456215"/>
        <dbReference type="EC" id="6.3.2.1"/>
    </reaction>
</comment>
<keyword evidence="4 10" id="KW-0436">Ligase</keyword>
<dbReference type="FunFam" id="3.40.50.620:FF:000013">
    <property type="entry name" value="Pantothenate synthetase"/>
    <property type="match status" value="1"/>
</dbReference>
<dbReference type="InterPro" id="IPR003721">
    <property type="entry name" value="Pantoate_ligase"/>
</dbReference>
<dbReference type="GO" id="GO:0004592">
    <property type="term" value="F:pantoate-beta-alanine ligase activity"/>
    <property type="evidence" value="ECO:0007669"/>
    <property type="project" value="UniProtKB-EC"/>
</dbReference>
<evidence type="ECO:0000256" key="5">
    <source>
        <dbReference type="ARBA" id="ARBA00022655"/>
    </source>
</evidence>
<dbReference type="Pfam" id="PF02569">
    <property type="entry name" value="Pantoate_ligase"/>
    <property type="match status" value="1"/>
</dbReference>
<evidence type="ECO:0000256" key="7">
    <source>
        <dbReference type="ARBA" id="ARBA00022840"/>
    </source>
</evidence>
<dbReference type="PANTHER" id="PTHR21299:SF1">
    <property type="entry name" value="PANTOATE--BETA-ALANINE LIGASE"/>
    <property type="match status" value="1"/>
</dbReference>
<evidence type="ECO:0000256" key="2">
    <source>
        <dbReference type="ARBA" id="ARBA00009256"/>
    </source>
</evidence>
<dbReference type="Gene3D" id="3.40.50.620">
    <property type="entry name" value="HUPs"/>
    <property type="match status" value="1"/>
</dbReference>
<protein>
    <recommendedName>
        <fullName evidence="3">pantoate--beta-alanine ligase (AMP-forming)</fullName>
        <ecNumber evidence="3">6.3.2.1</ecNumber>
    </recommendedName>
    <alternativeName>
        <fullName evidence="8">Pantoate-activating enzyme</fullName>
    </alternativeName>
</protein>
<dbReference type="PANTHER" id="PTHR21299">
    <property type="entry name" value="CYTIDYLATE KINASE/PANTOATE-BETA-ALANINE LIGASE"/>
    <property type="match status" value="1"/>
</dbReference>
<dbReference type="InterPro" id="IPR004821">
    <property type="entry name" value="Cyt_trans-like"/>
</dbReference>
<dbReference type="FunFam" id="3.30.1300.10:FF:000001">
    <property type="entry name" value="Pantothenate synthetase"/>
    <property type="match status" value="1"/>
</dbReference>
<dbReference type="EMBL" id="UOFR01000031">
    <property type="protein sequence ID" value="VAW95044.1"/>
    <property type="molecule type" value="Genomic_DNA"/>
</dbReference>
<gene>
    <name evidence="10" type="ORF">MNBD_GAMMA21-1611</name>
</gene>
<dbReference type="SUPFAM" id="SSF52374">
    <property type="entry name" value="Nucleotidylyl transferase"/>
    <property type="match status" value="1"/>
</dbReference>
<evidence type="ECO:0000256" key="9">
    <source>
        <dbReference type="ARBA" id="ARBA00048258"/>
    </source>
</evidence>
<dbReference type="NCBIfam" id="TIGR00125">
    <property type="entry name" value="cyt_tran_rel"/>
    <property type="match status" value="1"/>
</dbReference>
<evidence type="ECO:0000256" key="3">
    <source>
        <dbReference type="ARBA" id="ARBA00012219"/>
    </source>
</evidence>
<evidence type="ECO:0000256" key="4">
    <source>
        <dbReference type="ARBA" id="ARBA00022598"/>
    </source>
</evidence>
<evidence type="ECO:0000256" key="8">
    <source>
        <dbReference type="ARBA" id="ARBA00032806"/>
    </source>
</evidence>
<reference evidence="10" key="1">
    <citation type="submission" date="2018-06" db="EMBL/GenBank/DDBJ databases">
        <authorList>
            <person name="Zhirakovskaya E."/>
        </authorList>
    </citation>
    <scope>NUCLEOTIDE SEQUENCE</scope>
</reference>
<dbReference type="AlphaFoldDB" id="A0A3B1AMD1"/>
<dbReference type="CDD" id="cd00560">
    <property type="entry name" value="PanC"/>
    <property type="match status" value="1"/>
</dbReference>
<accession>A0A3B1AMD1</accession>
<proteinExistence type="inferred from homology"/>
<dbReference type="UniPathway" id="UPA00028">
    <property type="reaction ID" value="UER00005"/>
</dbReference>
<dbReference type="NCBIfam" id="TIGR00018">
    <property type="entry name" value="panC"/>
    <property type="match status" value="1"/>
</dbReference>
<keyword evidence="7" id="KW-0067">ATP-binding</keyword>
<comment type="similarity">
    <text evidence="2">Belongs to the pantothenate synthetase family.</text>
</comment>
<evidence type="ECO:0000313" key="10">
    <source>
        <dbReference type="EMBL" id="VAW95044.1"/>
    </source>
</evidence>
<dbReference type="Gene3D" id="3.30.1300.10">
    <property type="entry name" value="Pantoate-beta-alanine ligase, C-terminal domain"/>
    <property type="match status" value="1"/>
</dbReference>
<evidence type="ECO:0000256" key="6">
    <source>
        <dbReference type="ARBA" id="ARBA00022741"/>
    </source>
</evidence>
<keyword evidence="6" id="KW-0547">Nucleotide-binding</keyword>
<organism evidence="10">
    <name type="scientific">hydrothermal vent metagenome</name>
    <dbReference type="NCBI Taxonomy" id="652676"/>
    <lineage>
        <taxon>unclassified sequences</taxon>
        <taxon>metagenomes</taxon>
        <taxon>ecological metagenomes</taxon>
    </lineage>
</organism>
<dbReference type="GO" id="GO:0015940">
    <property type="term" value="P:pantothenate biosynthetic process"/>
    <property type="evidence" value="ECO:0007669"/>
    <property type="project" value="UniProtKB-UniPathway"/>
</dbReference>
<evidence type="ECO:0000256" key="1">
    <source>
        <dbReference type="ARBA" id="ARBA00004990"/>
    </source>
</evidence>
<dbReference type="HAMAP" id="MF_00158">
    <property type="entry name" value="PanC"/>
    <property type="match status" value="1"/>
</dbReference>
<sequence length="281" mass="31657">MQNLTSNWEVSALVRQWRRDGDRIGFVPTMGNLHEGHLRLVKAAQQNTDRVVVSIYVNPTQFGQHDDLANYPRTLEKDLQKLANLKVDLVFNPSNETMYPEGNAVCSHVEVPAQLTEGLEGAHRQNHFRGVATVVTKLFNIVAPDVAVFGEKDFQQLLVVQQMVKDFNLPIEIIGEPTVREGDGLALSSRNQYLSKQERVIAPKLYEVLSEIRERILMQNMDLTDLEQAAIMQLEQHGFAPDYVAIRDVVTLAEPDNPTDLLVILAAARLGQTRLIDNLRV</sequence>
<comment type="pathway">
    <text evidence="1">Cofactor biosynthesis; (R)-pantothenate biosynthesis; (R)-pantothenate from (R)-pantoate and beta-alanine: step 1/1.</text>
</comment>
<keyword evidence="5" id="KW-0566">Pantothenate biosynthesis</keyword>
<dbReference type="GO" id="GO:0005829">
    <property type="term" value="C:cytosol"/>
    <property type="evidence" value="ECO:0007669"/>
    <property type="project" value="TreeGrafter"/>
</dbReference>